<keyword evidence="4" id="KW-0175">Coiled coil</keyword>
<feature type="transmembrane region" description="Helical" evidence="5">
    <location>
        <begin position="47"/>
        <end position="69"/>
    </location>
</feature>
<evidence type="ECO:0000256" key="4">
    <source>
        <dbReference type="SAM" id="Coils"/>
    </source>
</evidence>
<dbReference type="SUPFAM" id="SSF47384">
    <property type="entry name" value="Homodimeric domain of signal transducing histidine kinase"/>
    <property type="match status" value="1"/>
</dbReference>
<dbReference type="Gene3D" id="1.10.287.130">
    <property type="match status" value="1"/>
</dbReference>
<feature type="coiled-coil region" evidence="4">
    <location>
        <begin position="164"/>
        <end position="201"/>
    </location>
</feature>
<dbReference type="Pfam" id="PF02518">
    <property type="entry name" value="HATPase_c"/>
    <property type="match status" value="1"/>
</dbReference>
<dbReference type="SMART" id="SM00387">
    <property type="entry name" value="HATPase_c"/>
    <property type="match status" value="1"/>
</dbReference>
<dbReference type="InterPro" id="IPR036890">
    <property type="entry name" value="HATPase_C_sf"/>
</dbReference>
<accession>A0ABY9X4Z5</accession>
<dbReference type="GO" id="GO:0016301">
    <property type="term" value="F:kinase activity"/>
    <property type="evidence" value="ECO:0007669"/>
    <property type="project" value="UniProtKB-KW"/>
</dbReference>
<evidence type="ECO:0000256" key="2">
    <source>
        <dbReference type="ARBA" id="ARBA00012438"/>
    </source>
</evidence>
<protein>
    <recommendedName>
        <fullName evidence="2">histidine kinase</fullName>
        <ecNumber evidence="2">2.7.13.3</ecNumber>
    </recommendedName>
</protein>
<keyword evidence="7" id="KW-0418">Kinase</keyword>
<organism evidence="7 8">
    <name type="scientific">Archangium minus</name>
    <dbReference type="NCBI Taxonomy" id="83450"/>
    <lineage>
        <taxon>Bacteria</taxon>
        <taxon>Pseudomonadati</taxon>
        <taxon>Myxococcota</taxon>
        <taxon>Myxococcia</taxon>
        <taxon>Myxococcales</taxon>
        <taxon>Cystobacterineae</taxon>
        <taxon>Archangiaceae</taxon>
        <taxon>Archangium</taxon>
    </lineage>
</organism>
<dbReference type="Gene3D" id="3.30.565.10">
    <property type="entry name" value="Histidine kinase-like ATPase, C-terminal domain"/>
    <property type="match status" value="1"/>
</dbReference>
<keyword evidence="5" id="KW-1133">Transmembrane helix</keyword>
<dbReference type="Proteomes" id="UP001611383">
    <property type="component" value="Chromosome"/>
</dbReference>
<comment type="catalytic activity">
    <reaction evidence="1">
        <text>ATP + protein L-histidine = ADP + protein N-phospho-L-histidine.</text>
        <dbReference type="EC" id="2.7.13.3"/>
    </reaction>
</comment>
<gene>
    <name evidence="7" type="ORF">F0U60_44890</name>
</gene>
<evidence type="ECO:0000313" key="7">
    <source>
        <dbReference type="EMBL" id="WNG50482.1"/>
    </source>
</evidence>
<dbReference type="SUPFAM" id="SSF55874">
    <property type="entry name" value="ATPase domain of HSP90 chaperone/DNA topoisomerase II/histidine kinase"/>
    <property type="match status" value="1"/>
</dbReference>
<keyword evidence="7" id="KW-0808">Transferase</keyword>
<reference evidence="7 8" key="1">
    <citation type="submission" date="2019-08" db="EMBL/GenBank/DDBJ databases">
        <title>Archangium and Cystobacter genomes.</title>
        <authorList>
            <person name="Chen I.-C.K."/>
            <person name="Wielgoss S."/>
        </authorList>
    </citation>
    <scope>NUCLEOTIDE SEQUENCE [LARGE SCALE GENOMIC DNA]</scope>
    <source>
        <strain evidence="7 8">Cbm 6</strain>
    </source>
</reference>
<dbReference type="PANTHER" id="PTHR43065:SF42">
    <property type="entry name" value="TWO-COMPONENT SENSOR PPRA"/>
    <property type="match status" value="1"/>
</dbReference>
<keyword evidence="5" id="KW-0812">Transmembrane</keyword>
<dbReference type="SMART" id="SM00388">
    <property type="entry name" value="HisKA"/>
    <property type="match status" value="1"/>
</dbReference>
<feature type="transmembrane region" description="Helical" evidence="5">
    <location>
        <begin position="135"/>
        <end position="159"/>
    </location>
</feature>
<evidence type="ECO:0000256" key="3">
    <source>
        <dbReference type="ARBA" id="ARBA00022553"/>
    </source>
</evidence>
<dbReference type="InterPro" id="IPR036097">
    <property type="entry name" value="HisK_dim/P_sf"/>
</dbReference>
<name>A0ABY9X4Z5_9BACT</name>
<dbReference type="EC" id="2.7.13.3" evidence="2"/>
<evidence type="ECO:0000256" key="5">
    <source>
        <dbReference type="SAM" id="Phobius"/>
    </source>
</evidence>
<evidence type="ECO:0000259" key="6">
    <source>
        <dbReference type="PROSITE" id="PS50109"/>
    </source>
</evidence>
<sequence>MATARPSDAVSEADPEKVQSGVQGVAGLGATVVNLALVAEFWGQWRVVLVIVGVGVGLTLLNLLFFEWLPKKLSRATVETVRMAVNGAGVALVGIHTQWSALLWVFVTYNMLWYFGLDRWVRPRMAVYLVGLDAVALSTGANPIMALAFSLLGIFGYLVSEKRVALLRGMLELVQQKREELEKAHQELQQLHQRALEQERLSSLGLMAASVAHEINNPMSFVTANVDALLQEMRDTQDLPEPMKEFRDDVLPATLDGIKRVNSIVSDLRRFSRGDYEGHTAYDFDAEVRTALRIAHIQLGHVRVERELNEIGTVSGRPRQLVQVLVNLLVNAGQATPAGGVVRLTTRREGARVRVEVRDTGTGMSEETKRHLFEPFFTTKPPGLGTGLGLSVVHGIIKSHGGRIEVESELGKGTCFILDLPRVPPLTAETPSGGNLRASR</sequence>
<dbReference type="InterPro" id="IPR003661">
    <property type="entry name" value="HisK_dim/P_dom"/>
</dbReference>
<dbReference type="Pfam" id="PF00512">
    <property type="entry name" value="HisKA"/>
    <property type="match status" value="1"/>
</dbReference>
<feature type="domain" description="Histidine kinase" evidence="6">
    <location>
        <begin position="210"/>
        <end position="424"/>
    </location>
</feature>
<dbReference type="InterPro" id="IPR004358">
    <property type="entry name" value="Sig_transdc_His_kin-like_C"/>
</dbReference>
<dbReference type="InterPro" id="IPR005467">
    <property type="entry name" value="His_kinase_dom"/>
</dbReference>
<feature type="transmembrane region" description="Helical" evidence="5">
    <location>
        <begin position="90"/>
        <end position="115"/>
    </location>
</feature>
<keyword evidence="5" id="KW-0472">Membrane</keyword>
<evidence type="ECO:0000313" key="8">
    <source>
        <dbReference type="Proteomes" id="UP001611383"/>
    </source>
</evidence>
<dbReference type="CDD" id="cd00082">
    <property type="entry name" value="HisKA"/>
    <property type="match status" value="1"/>
</dbReference>
<keyword evidence="8" id="KW-1185">Reference proteome</keyword>
<dbReference type="EMBL" id="CP043494">
    <property type="protein sequence ID" value="WNG50482.1"/>
    <property type="molecule type" value="Genomic_DNA"/>
</dbReference>
<keyword evidence="3" id="KW-0597">Phosphoprotein</keyword>
<proteinExistence type="predicted"/>
<evidence type="ECO:0000256" key="1">
    <source>
        <dbReference type="ARBA" id="ARBA00000085"/>
    </source>
</evidence>
<dbReference type="CDD" id="cd00075">
    <property type="entry name" value="HATPase"/>
    <property type="match status" value="1"/>
</dbReference>
<dbReference type="PRINTS" id="PR00344">
    <property type="entry name" value="BCTRLSENSOR"/>
</dbReference>
<dbReference type="PROSITE" id="PS50109">
    <property type="entry name" value="HIS_KIN"/>
    <property type="match status" value="1"/>
</dbReference>
<dbReference type="PANTHER" id="PTHR43065">
    <property type="entry name" value="SENSOR HISTIDINE KINASE"/>
    <property type="match status" value="1"/>
</dbReference>
<dbReference type="RefSeq" id="WP_395809605.1">
    <property type="nucleotide sequence ID" value="NZ_CP043494.1"/>
</dbReference>
<dbReference type="InterPro" id="IPR003594">
    <property type="entry name" value="HATPase_dom"/>
</dbReference>